<dbReference type="Pfam" id="PF06445">
    <property type="entry name" value="GyrI-like"/>
    <property type="match status" value="1"/>
</dbReference>
<dbReference type="InterPro" id="IPR011256">
    <property type="entry name" value="Reg_factor_effector_dom_sf"/>
</dbReference>
<accession>A0ABW3MLB9</accession>
<reference evidence="3" key="1">
    <citation type="journal article" date="2019" name="Int. J. Syst. Evol. Microbiol.">
        <title>The Global Catalogue of Microorganisms (GCM) 10K type strain sequencing project: providing services to taxonomists for standard genome sequencing and annotation.</title>
        <authorList>
            <consortium name="The Broad Institute Genomics Platform"/>
            <consortium name="The Broad Institute Genome Sequencing Center for Infectious Disease"/>
            <person name="Wu L."/>
            <person name="Ma J."/>
        </authorList>
    </citation>
    <scope>NUCLEOTIDE SEQUENCE [LARGE SCALE GENOMIC DNA]</scope>
    <source>
        <strain evidence="3">JCM 31486</strain>
    </source>
</reference>
<comment type="caution">
    <text evidence="2">The sequence shown here is derived from an EMBL/GenBank/DDBJ whole genome shotgun (WGS) entry which is preliminary data.</text>
</comment>
<gene>
    <name evidence="2" type="ORF">ACFQ1S_37575</name>
</gene>
<dbReference type="InterPro" id="IPR029442">
    <property type="entry name" value="GyrI-like"/>
</dbReference>
<evidence type="ECO:0000259" key="1">
    <source>
        <dbReference type="Pfam" id="PF06445"/>
    </source>
</evidence>
<evidence type="ECO:0000313" key="2">
    <source>
        <dbReference type="EMBL" id="MFD1050842.1"/>
    </source>
</evidence>
<organism evidence="2 3">
    <name type="scientific">Kibdelosporangium lantanae</name>
    <dbReference type="NCBI Taxonomy" id="1497396"/>
    <lineage>
        <taxon>Bacteria</taxon>
        <taxon>Bacillati</taxon>
        <taxon>Actinomycetota</taxon>
        <taxon>Actinomycetes</taxon>
        <taxon>Pseudonocardiales</taxon>
        <taxon>Pseudonocardiaceae</taxon>
        <taxon>Kibdelosporangium</taxon>
    </lineage>
</organism>
<evidence type="ECO:0000313" key="3">
    <source>
        <dbReference type="Proteomes" id="UP001597045"/>
    </source>
</evidence>
<proteinExistence type="predicted"/>
<dbReference type="Gene3D" id="3.20.80.10">
    <property type="entry name" value="Regulatory factor, effector binding domain"/>
    <property type="match status" value="1"/>
</dbReference>
<feature type="domain" description="GyrI-like small molecule binding" evidence="1">
    <location>
        <begin position="18"/>
        <end position="100"/>
    </location>
</feature>
<sequence>MRRAIQQRGLPLDRLRSRLAERGIAPVDAPFFRYNVIDMEANHLDMEAGVPIDAVVSGEGDIISGVLPGGRYATVTHTGHPSELIGVTAQLLEWAHERKLAWDMVDMPSGERWGCRLEVLLTDPDVQPDLSRWQTRLQFRLAH</sequence>
<dbReference type="SUPFAM" id="SSF55136">
    <property type="entry name" value="Probable bacterial effector-binding domain"/>
    <property type="match status" value="1"/>
</dbReference>
<dbReference type="Proteomes" id="UP001597045">
    <property type="component" value="Unassembled WGS sequence"/>
</dbReference>
<name>A0ABW3MLB9_9PSEU</name>
<keyword evidence="3" id="KW-1185">Reference proteome</keyword>
<protein>
    <submittedName>
        <fullName evidence="2">GyrI-like domain-containing protein</fullName>
    </submittedName>
</protein>
<dbReference type="EMBL" id="JBHTIS010003133">
    <property type="protein sequence ID" value="MFD1050842.1"/>
    <property type="molecule type" value="Genomic_DNA"/>
</dbReference>